<keyword evidence="5" id="KW-0675">Receptor</keyword>
<proteinExistence type="evidence at transcript level"/>
<dbReference type="InterPro" id="IPR013083">
    <property type="entry name" value="Znf_RING/FYVE/PHD"/>
</dbReference>
<evidence type="ECO:0000256" key="1">
    <source>
        <dbReference type="ARBA" id="ARBA00022723"/>
    </source>
</evidence>
<reference evidence="5" key="1">
    <citation type="journal article" date="2017" name="Front. Cell. Infect. Microbiol.">
        <title>The Distinct Transcriptional Response of the Midgut of Amblyomma sculptum and Amblyomma aureolatum Ticks to Rickettsia rickettsii Correlates to Their Differences in Susceptibility to Infection.</title>
        <authorList>
            <person name="Martins L.A."/>
            <person name="Galletti M.F.B.M."/>
            <person name="Ribeiro J.M."/>
            <person name="Fujita A."/>
            <person name="Costa F.B."/>
            <person name="Labruna M.B."/>
            <person name="Daffre S."/>
            <person name="Fogaca A.C."/>
        </authorList>
    </citation>
    <scope>NUCLEOTIDE SEQUENCE</scope>
</reference>
<dbReference type="EMBL" id="GFAC01001848">
    <property type="protein sequence ID" value="JAT97340.1"/>
    <property type="molecule type" value="mRNA"/>
</dbReference>
<dbReference type="GO" id="GO:0008270">
    <property type="term" value="F:zinc ion binding"/>
    <property type="evidence" value="ECO:0007669"/>
    <property type="project" value="UniProtKB-KW"/>
</dbReference>
<dbReference type="PROSITE" id="PS00518">
    <property type="entry name" value="ZF_RING_1"/>
    <property type="match status" value="1"/>
</dbReference>
<dbReference type="InterPro" id="IPR049342">
    <property type="entry name" value="TRAF1-6_MATH_dom"/>
</dbReference>
<evidence type="ECO:0000256" key="2">
    <source>
        <dbReference type="ARBA" id="ARBA00022771"/>
    </source>
</evidence>
<keyword evidence="3" id="KW-0862">Zinc</keyword>
<dbReference type="InterPro" id="IPR008974">
    <property type="entry name" value="TRAF-like"/>
</dbReference>
<feature type="non-terminal residue" evidence="5">
    <location>
        <position position="1"/>
    </location>
</feature>
<evidence type="ECO:0000256" key="3">
    <source>
        <dbReference type="ARBA" id="ARBA00022833"/>
    </source>
</evidence>
<feature type="domain" description="TRAF1-6 MATH" evidence="4">
    <location>
        <begin position="329"/>
        <end position="433"/>
    </location>
</feature>
<evidence type="ECO:0000313" key="5">
    <source>
        <dbReference type="EMBL" id="JAT97340.1"/>
    </source>
</evidence>
<dbReference type="SUPFAM" id="SSF57850">
    <property type="entry name" value="RING/U-box"/>
    <property type="match status" value="1"/>
</dbReference>
<dbReference type="AlphaFoldDB" id="A0A1E1XDM9"/>
<keyword evidence="2" id="KW-0863">Zinc-finger</keyword>
<dbReference type="Gene3D" id="2.60.210.10">
    <property type="entry name" value="Apoptosis, Tumor Necrosis Factor Receptor Associated Protein 2, Chain A"/>
    <property type="match status" value="1"/>
</dbReference>
<dbReference type="SUPFAM" id="SSF49599">
    <property type="entry name" value="TRAF domain-like"/>
    <property type="match status" value="1"/>
</dbReference>
<keyword evidence="1" id="KW-0479">Metal-binding</keyword>
<protein>
    <submittedName>
        <fullName evidence="5">Putative tnf receptor-associated factor</fullName>
    </submittedName>
</protein>
<dbReference type="Pfam" id="PF21355">
    <property type="entry name" value="TRAF-mep_MATH"/>
    <property type="match status" value="1"/>
</dbReference>
<organism evidence="5">
    <name type="scientific">Amblyomma aureolatum</name>
    <dbReference type="NCBI Taxonomy" id="187763"/>
    <lineage>
        <taxon>Eukaryota</taxon>
        <taxon>Metazoa</taxon>
        <taxon>Ecdysozoa</taxon>
        <taxon>Arthropoda</taxon>
        <taxon>Chelicerata</taxon>
        <taxon>Arachnida</taxon>
        <taxon>Acari</taxon>
        <taxon>Parasitiformes</taxon>
        <taxon>Ixodida</taxon>
        <taxon>Ixodoidea</taxon>
        <taxon>Ixodidae</taxon>
        <taxon>Amblyomminae</taxon>
        <taxon>Amblyomma</taxon>
    </lineage>
</organism>
<sequence>IPPNRVCGTCGLVRPKTELLPCTHTLCESCYEQCAGEGVHVCPFDGYECHDEDVISRSFPADELLRTEAKCWNEGRGCHYVAAASAIPQHFHSECTQHSICCPSCSVVVLCCDIVVHLKSGFCNAVKPSAPDSKGPSSYEHQEAFLASCRAAIQEQGVEVKEFLGRILDEFSSHGARLKEISDAMNGFKETVRQELAAGTKQNGDGLTQAISIVEASKEELKTLFTTSTGATNISASIEKLQKTAKIELSKMASRTHMGLSQLHTAIQDAKAPAKGSSRRALKYLKRILRHVELGVAHCEFFVTNVTSLHDIAMNDGWAEFESDSVYLCGYCMTPGVDLEMDGDCVKLHASMGIEMGEMDEFLPWPFEHKIKLSVMHPLEGVDIALEMKPFRSLESFKRPTALCNQPWCFDEWLDFEGLIRDGYAQNDKLRVKWHLLA</sequence>
<evidence type="ECO:0000259" key="4">
    <source>
        <dbReference type="Pfam" id="PF21355"/>
    </source>
</evidence>
<name>A0A1E1XDM9_9ACAR</name>
<dbReference type="InterPro" id="IPR017907">
    <property type="entry name" value="Znf_RING_CS"/>
</dbReference>
<accession>A0A1E1XDM9</accession>
<dbReference type="Gene3D" id="3.30.40.10">
    <property type="entry name" value="Zinc/RING finger domain, C3HC4 (zinc finger)"/>
    <property type="match status" value="1"/>
</dbReference>